<protein>
    <submittedName>
        <fullName evidence="1">Uncharacterized protein</fullName>
    </submittedName>
</protein>
<keyword evidence="2" id="KW-1185">Reference proteome</keyword>
<name>A0AAE0AZJ4_9ROSI</name>
<reference evidence="1" key="1">
    <citation type="journal article" date="2023" name="Plant J.">
        <title>Genome sequences and population genomics provide insights into the demographic history, inbreeding, and mutation load of two 'living fossil' tree species of Dipteronia.</title>
        <authorList>
            <person name="Feng Y."/>
            <person name="Comes H.P."/>
            <person name="Chen J."/>
            <person name="Zhu S."/>
            <person name="Lu R."/>
            <person name="Zhang X."/>
            <person name="Li P."/>
            <person name="Qiu J."/>
            <person name="Olsen K.M."/>
            <person name="Qiu Y."/>
        </authorList>
    </citation>
    <scope>NUCLEOTIDE SEQUENCE</scope>
    <source>
        <strain evidence="1">NBL</strain>
    </source>
</reference>
<sequence>MEDNEMLADAMKGWHDCNTKGSKGLVLFNKVKAAKLHLKRWVKVKKSGQSSIPNTEKHIGEVESKAMTEGWTIMLRNERLRLISALWKQIRLEEHQWRHKSRVLWLKDGDRNLKFFHTMYQVKRQKNQIGDLLIDGEPCTDPITIKDMIYRYFKKQFQQESWRRP</sequence>
<comment type="caution">
    <text evidence="1">The sequence shown here is derived from an EMBL/GenBank/DDBJ whole genome shotgun (WGS) entry which is preliminary data.</text>
</comment>
<dbReference type="EMBL" id="JANJYJ010000002">
    <property type="protein sequence ID" value="KAK3227071.1"/>
    <property type="molecule type" value="Genomic_DNA"/>
</dbReference>
<evidence type="ECO:0000313" key="1">
    <source>
        <dbReference type="EMBL" id="KAK3227071.1"/>
    </source>
</evidence>
<dbReference type="Proteomes" id="UP001281410">
    <property type="component" value="Unassembled WGS sequence"/>
</dbReference>
<accession>A0AAE0AZJ4</accession>
<proteinExistence type="predicted"/>
<evidence type="ECO:0000313" key="2">
    <source>
        <dbReference type="Proteomes" id="UP001281410"/>
    </source>
</evidence>
<organism evidence="1 2">
    <name type="scientific">Dipteronia sinensis</name>
    <dbReference type="NCBI Taxonomy" id="43782"/>
    <lineage>
        <taxon>Eukaryota</taxon>
        <taxon>Viridiplantae</taxon>
        <taxon>Streptophyta</taxon>
        <taxon>Embryophyta</taxon>
        <taxon>Tracheophyta</taxon>
        <taxon>Spermatophyta</taxon>
        <taxon>Magnoliopsida</taxon>
        <taxon>eudicotyledons</taxon>
        <taxon>Gunneridae</taxon>
        <taxon>Pentapetalae</taxon>
        <taxon>rosids</taxon>
        <taxon>malvids</taxon>
        <taxon>Sapindales</taxon>
        <taxon>Sapindaceae</taxon>
        <taxon>Hippocastanoideae</taxon>
        <taxon>Acereae</taxon>
        <taxon>Dipteronia</taxon>
    </lineage>
</organism>
<gene>
    <name evidence="1" type="ORF">Dsin_006933</name>
</gene>
<dbReference type="AlphaFoldDB" id="A0AAE0AZJ4"/>